<dbReference type="AlphaFoldDB" id="A0A9X1W9T0"/>
<organism evidence="2 3">
    <name type="scientific">Vibrio gelatinilyticus</name>
    <dbReference type="NCBI Taxonomy" id="2893468"/>
    <lineage>
        <taxon>Bacteria</taxon>
        <taxon>Pseudomonadati</taxon>
        <taxon>Pseudomonadota</taxon>
        <taxon>Gammaproteobacteria</taxon>
        <taxon>Vibrionales</taxon>
        <taxon>Vibrionaceae</taxon>
        <taxon>Vibrio</taxon>
    </lineage>
</organism>
<keyword evidence="3" id="KW-1185">Reference proteome</keyword>
<dbReference type="RefSeq" id="WP_244355510.1">
    <property type="nucleotide sequence ID" value="NZ_JAJNNZ010000003.1"/>
</dbReference>
<protein>
    <submittedName>
        <fullName evidence="2">Uncharacterized protein</fullName>
    </submittedName>
</protein>
<name>A0A9X1W9T0_9VIBR</name>
<accession>A0A9X1W9T0</accession>
<gene>
    <name evidence="2" type="ORF">LNL84_04640</name>
</gene>
<evidence type="ECO:0000313" key="2">
    <source>
        <dbReference type="EMBL" id="MCJ2376116.1"/>
    </source>
</evidence>
<dbReference type="PROSITE" id="PS51257">
    <property type="entry name" value="PROKAR_LIPOPROTEIN"/>
    <property type="match status" value="1"/>
</dbReference>
<evidence type="ECO:0000313" key="3">
    <source>
        <dbReference type="Proteomes" id="UP001139488"/>
    </source>
</evidence>
<dbReference type="EMBL" id="JAJNNZ010000003">
    <property type="protein sequence ID" value="MCJ2376116.1"/>
    <property type="molecule type" value="Genomic_DNA"/>
</dbReference>
<keyword evidence="1" id="KW-0472">Membrane</keyword>
<comment type="caution">
    <text evidence="2">The sequence shown here is derived from an EMBL/GenBank/DDBJ whole genome shotgun (WGS) entry which is preliminary data.</text>
</comment>
<sequence length="46" mass="4663">MEKVINTLGLLIIACKYAAVLLVAGIAISTGAVAADMLLIGMEGTE</sequence>
<keyword evidence="1" id="KW-0812">Transmembrane</keyword>
<proteinExistence type="predicted"/>
<dbReference type="Proteomes" id="UP001139488">
    <property type="component" value="Unassembled WGS sequence"/>
</dbReference>
<feature type="transmembrane region" description="Helical" evidence="1">
    <location>
        <begin position="7"/>
        <end position="28"/>
    </location>
</feature>
<keyword evidence="1" id="KW-1133">Transmembrane helix</keyword>
<reference evidence="2" key="1">
    <citation type="submission" date="2021-11" db="EMBL/GenBank/DDBJ databases">
        <title>Vibrio ZSDE26 sp. nov. and Vibrio ZSDZ34 sp. nov., isolated from coastal seawater in Qingdao.</title>
        <authorList>
            <person name="Zhang P."/>
        </authorList>
    </citation>
    <scope>NUCLEOTIDE SEQUENCE</scope>
    <source>
        <strain evidence="2">ZSDZ34</strain>
    </source>
</reference>
<evidence type="ECO:0000256" key="1">
    <source>
        <dbReference type="SAM" id="Phobius"/>
    </source>
</evidence>